<protein>
    <recommendedName>
        <fullName evidence="4">Encoded protein</fullName>
    </recommendedName>
</protein>
<name>A0ABQ7GGX2_DUNSA</name>
<dbReference type="SUPFAM" id="SSF56399">
    <property type="entry name" value="ADP-ribosylation"/>
    <property type="match status" value="1"/>
</dbReference>
<dbReference type="EMBL" id="MU069787">
    <property type="protein sequence ID" value="KAF5833856.1"/>
    <property type="molecule type" value="Genomic_DNA"/>
</dbReference>
<reference evidence="2" key="1">
    <citation type="submission" date="2017-08" db="EMBL/GenBank/DDBJ databases">
        <authorList>
            <person name="Polle J.E."/>
            <person name="Barry K."/>
            <person name="Cushman J."/>
            <person name="Schmutz J."/>
            <person name="Tran D."/>
            <person name="Hathwaick L.T."/>
            <person name="Yim W.C."/>
            <person name="Jenkins J."/>
            <person name="Mckie-Krisberg Z.M."/>
            <person name="Prochnik S."/>
            <person name="Lindquist E."/>
            <person name="Dockter R.B."/>
            <person name="Adam C."/>
            <person name="Molina H."/>
            <person name="Bunkerborg J."/>
            <person name="Jin E."/>
            <person name="Buchheim M."/>
            <person name="Magnuson J."/>
        </authorList>
    </citation>
    <scope>NUCLEOTIDE SEQUENCE</scope>
    <source>
        <strain evidence="2">CCAP 19/18</strain>
    </source>
</reference>
<feature type="region of interest" description="Disordered" evidence="1">
    <location>
        <begin position="19"/>
        <end position="39"/>
    </location>
</feature>
<accession>A0ABQ7GGX2</accession>
<evidence type="ECO:0000313" key="2">
    <source>
        <dbReference type="EMBL" id="KAF5833856.1"/>
    </source>
</evidence>
<evidence type="ECO:0008006" key="4">
    <source>
        <dbReference type="Google" id="ProtNLM"/>
    </source>
</evidence>
<dbReference type="Gene3D" id="3.20.170.20">
    <property type="entry name" value="Protein of unknown function DUF952"/>
    <property type="match status" value="1"/>
</dbReference>
<gene>
    <name evidence="2" type="ORF">DUNSADRAFT_9693</name>
</gene>
<proteinExistence type="predicted"/>
<comment type="caution">
    <text evidence="2">The sequence shown here is derived from an EMBL/GenBank/DDBJ whole genome shotgun (WGS) entry which is preliminary data.</text>
</comment>
<evidence type="ECO:0000256" key="1">
    <source>
        <dbReference type="SAM" id="MobiDB-lite"/>
    </source>
</evidence>
<sequence length="74" mass="7907">MCLLYLDFQVVFEPAAPVGDKSQKGLAQGEGKAEDNGPLFPHLYGPINHEAVVSELPVQRAAEDGTFLSIPGLL</sequence>
<organism evidence="2 3">
    <name type="scientific">Dunaliella salina</name>
    <name type="common">Green alga</name>
    <name type="synonym">Protococcus salinus</name>
    <dbReference type="NCBI Taxonomy" id="3046"/>
    <lineage>
        <taxon>Eukaryota</taxon>
        <taxon>Viridiplantae</taxon>
        <taxon>Chlorophyta</taxon>
        <taxon>core chlorophytes</taxon>
        <taxon>Chlorophyceae</taxon>
        <taxon>CS clade</taxon>
        <taxon>Chlamydomonadales</taxon>
        <taxon>Dunaliellaceae</taxon>
        <taxon>Dunaliella</taxon>
    </lineage>
</organism>
<keyword evidence="3" id="KW-1185">Reference proteome</keyword>
<dbReference type="Proteomes" id="UP000815325">
    <property type="component" value="Unassembled WGS sequence"/>
</dbReference>
<evidence type="ECO:0000313" key="3">
    <source>
        <dbReference type="Proteomes" id="UP000815325"/>
    </source>
</evidence>